<dbReference type="Pfam" id="PF15926">
    <property type="entry name" value="RNF220"/>
    <property type="match status" value="1"/>
</dbReference>
<keyword evidence="12" id="KW-0862">Zinc</keyword>
<protein>
    <recommendedName>
        <fullName evidence="16">E3 ubiquitin-protein ligase RNF220</fullName>
        <ecNumber evidence="4">2.3.2.27</ecNumber>
    </recommendedName>
    <alternativeName>
        <fullName evidence="18">RING finger protein 220</fullName>
    </alternativeName>
    <alternativeName>
        <fullName evidence="17">RING-type E3 ubiquitin transferase RNF220</fullName>
    </alternativeName>
</protein>
<dbReference type="FunFam" id="3.30.40.10:FF:000195">
    <property type="entry name" value="E3 ubiquitin-protein ligase RNF220"/>
    <property type="match status" value="1"/>
</dbReference>
<keyword evidence="13" id="KW-0832">Ubl conjugation</keyword>
<keyword evidence="8" id="KW-0808">Transferase</keyword>
<dbReference type="InterPro" id="IPR013083">
    <property type="entry name" value="Znf_RING/FYVE/PHD"/>
</dbReference>
<evidence type="ECO:0000256" key="17">
    <source>
        <dbReference type="ARBA" id="ARBA00079756"/>
    </source>
</evidence>
<evidence type="ECO:0000256" key="8">
    <source>
        <dbReference type="ARBA" id="ARBA00022679"/>
    </source>
</evidence>
<evidence type="ECO:0000256" key="10">
    <source>
        <dbReference type="ARBA" id="ARBA00022771"/>
    </source>
</evidence>
<evidence type="ECO:0000313" key="23">
    <source>
        <dbReference type="RefSeq" id="XP_012900012.1"/>
    </source>
</evidence>
<evidence type="ECO:0000256" key="11">
    <source>
        <dbReference type="ARBA" id="ARBA00022786"/>
    </source>
</evidence>
<evidence type="ECO:0000256" key="19">
    <source>
        <dbReference type="PROSITE-ProRule" id="PRU00175"/>
    </source>
</evidence>
<keyword evidence="7" id="KW-0597">Phosphoprotein</keyword>
<gene>
    <name evidence="23" type="primary">RNF220</name>
</gene>
<evidence type="ECO:0000256" key="18">
    <source>
        <dbReference type="ARBA" id="ARBA00083046"/>
    </source>
</evidence>
<dbReference type="Gene3D" id="3.30.40.10">
    <property type="entry name" value="Zinc/RING finger domain, C3HC4 (zinc finger)"/>
    <property type="match status" value="1"/>
</dbReference>
<dbReference type="OrthoDB" id="6270329at2759"/>
<evidence type="ECO:0000256" key="16">
    <source>
        <dbReference type="ARBA" id="ARBA00067773"/>
    </source>
</evidence>
<dbReference type="EC" id="2.3.2.27" evidence="4"/>
<dbReference type="RefSeq" id="XP_012900012.1">
    <property type="nucleotide sequence ID" value="XM_013044558.2"/>
</dbReference>
<comment type="subunit">
    <text evidence="15">Interacts with SIN3B. Interacts with CTNNB1 (via Armadillo repeats 2-8). Interacts with USP7 (via MATH domain).</text>
</comment>
<dbReference type="GO" id="GO:0006513">
    <property type="term" value="P:protein monoubiquitination"/>
    <property type="evidence" value="ECO:0007669"/>
    <property type="project" value="UniProtKB-ARBA"/>
</dbReference>
<evidence type="ECO:0000256" key="5">
    <source>
        <dbReference type="ARBA" id="ARBA00022490"/>
    </source>
</evidence>
<evidence type="ECO:0000256" key="2">
    <source>
        <dbReference type="ARBA" id="ARBA00004496"/>
    </source>
</evidence>
<dbReference type="PANTHER" id="PTHR13459:SF3">
    <property type="entry name" value="E3 UBIQUITIN-PROTEIN LIGASE RNF220"/>
    <property type="match status" value="1"/>
</dbReference>
<feature type="region of interest" description="Disordered" evidence="20">
    <location>
        <begin position="277"/>
        <end position="299"/>
    </location>
</feature>
<comment type="catalytic activity">
    <reaction evidence="1">
        <text>S-ubiquitinyl-[E2 ubiquitin-conjugating enzyme]-L-cysteine + [acceptor protein]-L-lysine = [E2 ubiquitin-conjugating enzyme]-L-cysteine + N(6)-ubiquitinyl-[acceptor protein]-L-lysine.</text>
        <dbReference type="EC" id="2.3.2.27"/>
    </reaction>
</comment>
<feature type="domain" description="RING-type" evidence="21">
    <location>
        <begin position="541"/>
        <end position="580"/>
    </location>
</feature>
<dbReference type="PANTHER" id="PTHR13459">
    <property type="entry name" value="E3 UBIQUITIN-PROTEIN LIGASE RNF220 ISOFORM X1"/>
    <property type="match status" value="1"/>
</dbReference>
<sequence length="593" mass="65716">MDLHRAAFKMENSSYLPNPLASPALMVLASTAEASRDASIPCQQPRPFGVPVSVDKDVHIPFTNGSYTFASMYHRQGGVPGTFANRDFPPSLLHLHPQFAPPNLDCTPISMLNHSGVGAFRPFASTEDRESYQSAFTPAKRLKNCHDTESPHLRFSDADGKEYDFGTQLPSSSPGSLKVDDTGKKIFAVSGLISDREASSSPEDRNDRCKKKAAALFDSQAPICPICQVLLRPSELQEHMEQELEQLAQLPASKNSLLKDAMAPGTPKSLLLSASIKREGESPTASPHSSTTDDLHHSDRYQTFLRVRANRQTRLNARIGKMKRRKQDEGQVCPLCNRPLAGSEQEMSRHVEHCLSKREGSCMAEDDAVDIEHENSNRFEEYEWCGQKRIRATTLLEGGFRGSGFVMCSGKENPDSDADLDVDGDDTLEYGKPQYTEADVIPCTGEEPGEAKEREALRGAVLNGGPPSTRITPEFSKWASDAEMPSTSNGESSKQEAMQKTCKNSDIEKITEDSAVTTFEALKARVRELERQLSRGDRYKCLICMDSYSMPLTSIQCWHVHCEECWLRTLGAKKLCPQCNTITAPGDLRRIYL</sequence>
<evidence type="ECO:0000256" key="1">
    <source>
        <dbReference type="ARBA" id="ARBA00000900"/>
    </source>
</evidence>
<dbReference type="GO" id="GO:0061630">
    <property type="term" value="F:ubiquitin protein ligase activity"/>
    <property type="evidence" value="ECO:0007669"/>
    <property type="project" value="UniProtKB-EC"/>
</dbReference>
<evidence type="ECO:0000256" key="9">
    <source>
        <dbReference type="ARBA" id="ARBA00022723"/>
    </source>
</evidence>
<dbReference type="Proteomes" id="UP000000715">
    <property type="component" value="Unplaced"/>
</dbReference>
<comment type="subcellular location">
    <subcellularLocation>
        <location evidence="2">Cytoplasm</location>
    </subcellularLocation>
</comment>
<evidence type="ECO:0000256" key="6">
    <source>
        <dbReference type="ARBA" id="ARBA00022499"/>
    </source>
</evidence>
<evidence type="ECO:0000313" key="22">
    <source>
        <dbReference type="Proteomes" id="UP000000715"/>
    </source>
</evidence>
<dbReference type="GO" id="GO:0008270">
    <property type="term" value="F:zinc ion binding"/>
    <property type="evidence" value="ECO:0007669"/>
    <property type="project" value="UniProtKB-KW"/>
</dbReference>
<evidence type="ECO:0000256" key="7">
    <source>
        <dbReference type="ARBA" id="ARBA00022553"/>
    </source>
</evidence>
<comment type="pathway">
    <text evidence="3">Protein modification; protein ubiquitination.</text>
</comment>
<evidence type="ECO:0000256" key="14">
    <source>
        <dbReference type="ARBA" id="ARBA00023054"/>
    </source>
</evidence>
<organism evidence="22 23">
    <name type="scientific">Mustela putorius furo</name>
    <name type="common">European domestic ferret</name>
    <name type="synonym">Mustela furo</name>
    <dbReference type="NCBI Taxonomy" id="9669"/>
    <lineage>
        <taxon>Eukaryota</taxon>
        <taxon>Metazoa</taxon>
        <taxon>Chordata</taxon>
        <taxon>Craniata</taxon>
        <taxon>Vertebrata</taxon>
        <taxon>Euteleostomi</taxon>
        <taxon>Mammalia</taxon>
        <taxon>Eutheria</taxon>
        <taxon>Laurasiatheria</taxon>
        <taxon>Carnivora</taxon>
        <taxon>Caniformia</taxon>
        <taxon>Musteloidea</taxon>
        <taxon>Mustelidae</taxon>
        <taxon>Mustelinae</taxon>
        <taxon>Mustela</taxon>
    </lineage>
</organism>
<accession>A0A8U0T993</accession>
<evidence type="ECO:0000256" key="15">
    <source>
        <dbReference type="ARBA" id="ARBA00063526"/>
    </source>
</evidence>
<evidence type="ECO:0000256" key="4">
    <source>
        <dbReference type="ARBA" id="ARBA00012483"/>
    </source>
</evidence>
<keyword evidence="9" id="KW-0479">Metal-binding</keyword>
<dbReference type="SUPFAM" id="SSF57850">
    <property type="entry name" value="RING/U-box"/>
    <property type="match status" value="1"/>
</dbReference>
<dbReference type="AlphaFoldDB" id="A0A8U0T993"/>
<dbReference type="InterPro" id="IPR031824">
    <property type="entry name" value="RNF220_mid"/>
</dbReference>
<reference evidence="23" key="1">
    <citation type="submission" date="2025-08" db="UniProtKB">
        <authorList>
            <consortium name="RefSeq"/>
        </authorList>
    </citation>
    <scope>IDENTIFICATION</scope>
    <source>
        <tissue evidence="23">Brain</tissue>
    </source>
</reference>
<name>A0A8U0T993_MUSPF</name>
<keyword evidence="5" id="KW-0963">Cytoplasm</keyword>
<dbReference type="InterPro" id="IPR040178">
    <property type="entry name" value="RNF220_RING"/>
</dbReference>
<evidence type="ECO:0000256" key="12">
    <source>
        <dbReference type="ARBA" id="ARBA00022833"/>
    </source>
</evidence>
<keyword evidence="6" id="KW-1017">Isopeptide bond</keyword>
<dbReference type="GO" id="GO:0005737">
    <property type="term" value="C:cytoplasm"/>
    <property type="evidence" value="ECO:0007669"/>
    <property type="project" value="UniProtKB-SubCell"/>
</dbReference>
<keyword evidence="14" id="KW-0175">Coiled coil</keyword>
<keyword evidence="22" id="KW-1185">Reference proteome</keyword>
<evidence type="ECO:0000256" key="20">
    <source>
        <dbReference type="SAM" id="MobiDB-lite"/>
    </source>
</evidence>
<dbReference type="InterPro" id="IPR052443">
    <property type="entry name" value="E3_ubiq-ligase_RNF220-like"/>
</dbReference>
<keyword evidence="11" id="KW-0833">Ubl conjugation pathway</keyword>
<proteinExistence type="predicted"/>
<dbReference type="InterPro" id="IPR001841">
    <property type="entry name" value="Znf_RING"/>
</dbReference>
<dbReference type="KEGG" id="mpuf:101676450"/>
<dbReference type="PROSITE" id="PS50089">
    <property type="entry name" value="ZF_RING_2"/>
    <property type="match status" value="1"/>
</dbReference>
<evidence type="ECO:0000259" key="21">
    <source>
        <dbReference type="PROSITE" id="PS50089"/>
    </source>
</evidence>
<keyword evidence="10 19" id="KW-0863">Zinc-finger</keyword>
<dbReference type="CTD" id="55182"/>
<evidence type="ECO:0000256" key="13">
    <source>
        <dbReference type="ARBA" id="ARBA00022843"/>
    </source>
</evidence>
<dbReference type="GeneID" id="101676450"/>
<dbReference type="CDD" id="cd16563">
    <property type="entry name" value="RING-HC_RNF220"/>
    <property type="match status" value="1"/>
</dbReference>
<evidence type="ECO:0000256" key="3">
    <source>
        <dbReference type="ARBA" id="ARBA00004906"/>
    </source>
</evidence>
<dbReference type="Pfam" id="PF13923">
    <property type="entry name" value="zf-C3HC4_2"/>
    <property type="match status" value="1"/>
</dbReference>